<reference evidence="2" key="1">
    <citation type="journal article" date="2022" name="Mol. Ecol. Resour.">
        <title>The genomes of chicory, endive, great burdock and yacon provide insights into Asteraceae palaeo-polyploidization history and plant inulin production.</title>
        <authorList>
            <person name="Fan W."/>
            <person name="Wang S."/>
            <person name="Wang H."/>
            <person name="Wang A."/>
            <person name="Jiang F."/>
            <person name="Liu H."/>
            <person name="Zhao H."/>
            <person name="Xu D."/>
            <person name="Zhang Y."/>
        </authorList>
    </citation>
    <scope>NUCLEOTIDE SEQUENCE [LARGE SCALE GENOMIC DNA]</scope>
    <source>
        <strain evidence="2">cv. Yunnan</strain>
    </source>
</reference>
<comment type="caution">
    <text evidence="1">The sequence shown here is derived from an EMBL/GenBank/DDBJ whole genome shotgun (WGS) entry which is preliminary data.</text>
</comment>
<name>A0ACB9HFY2_9ASTR</name>
<evidence type="ECO:0000313" key="1">
    <source>
        <dbReference type="EMBL" id="KAI3794798.1"/>
    </source>
</evidence>
<gene>
    <name evidence="1" type="ORF">L1987_37437</name>
</gene>
<sequence>MSSSSDLGGNGFALEFSTTSSQSRRLLLSCATENSDELIQHLISALESCSIDDRKQAAMEIRLLAKNKPENRLKIARAGAVRPLNSLISSSDLQL</sequence>
<dbReference type="Proteomes" id="UP001056120">
    <property type="component" value="Linkage Group LG12"/>
</dbReference>
<keyword evidence="2" id="KW-1185">Reference proteome</keyword>
<accession>A0ACB9HFY2</accession>
<proteinExistence type="predicted"/>
<organism evidence="1 2">
    <name type="scientific">Smallanthus sonchifolius</name>
    <dbReference type="NCBI Taxonomy" id="185202"/>
    <lineage>
        <taxon>Eukaryota</taxon>
        <taxon>Viridiplantae</taxon>
        <taxon>Streptophyta</taxon>
        <taxon>Embryophyta</taxon>
        <taxon>Tracheophyta</taxon>
        <taxon>Spermatophyta</taxon>
        <taxon>Magnoliopsida</taxon>
        <taxon>eudicotyledons</taxon>
        <taxon>Gunneridae</taxon>
        <taxon>Pentapetalae</taxon>
        <taxon>asterids</taxon>
        <taxon>campanulids</taxon>
        <taxon>Asterales</taxon>
        <taxon>Asteraceae</taxon>
        <taxon>Asteroideae</taxon>
        <taxon>Heliantheae alliance</taxon>
        <taxon>Millerieae</taxon>
        <taxon>Smallanthus</taxon>
    </lineage>
</organism>
<dbReference type="EMBL" id="CM042029">
    <property type="protein sequence ID" value="KAI3794798.1"/>
    <property type="molecule type" value="Genomic_DNA"/>
</dbReference>
<evidence type="ECO:0000313" key="2">
    <source>
        <dbReference type="Proteomes" id="UP001056120"/>
    </source>
</evidence>
<protein>
    <submittedName>
        <fullName evidence="1">Uncharacterized protein</fullName>
    </submittedName>
</protein>
<reference evidence="1 2" key="2">
    <citation type="journal article" date="2022" name="Mol. Ecol. Resour.">
        <title>The genomes of chicory, endive, great burdock and yacon provide insights into Asteraceae paleo-polyploidization history and plant inulin production.</title>
        <authorList>
            <person name="Fan W."/>
            <person name="Wang S."/>
            <person name="Wang H."/>
            <person name="Wang A."/>
            <person name="Jiang F."/>
            <person name="Liu H."/>
            <person name="Zhao H."/>
            <person name="Xu D."/>
            <person name="Zhang Y."/>
        </authorList>
    </citation>
    <scope>NUCLEOTIDE SEQUENCE [LARGE SCALE GENOMIC DNA]</scope>
    <source>
        <strain evidence="2">cv. Yunnan</strain>
        <tissue evidence="1">Leaves</tissue>
    </source>
</reference>